<dbReference type="PANTHER" id="PTHR12085">
    <property type="entry name" value="SERINE/THREONINE-PROTEIN PHOSPHATASE 2A REGULATORY SUBUNIT B'' SUBUNIT GAMMA"/>
    <property type="match status" value="1"/>
</dbReference>
<dbReference type="GO" id="GO:0005813">
    <property type="term" value="C:centrosome"/>
    <property type="evidence" value="ECO:0007669"/>
    <property type="project" value="TreeGrafter"/>
</dbReference>
<name>W8BIM2_CERCA</name>
<gene>
    <name evidence="10" type="primary">P2R3C</name>
</gene>
<evidence type="ECO:0000313" key="10">
    <source>
        <dbReference type="EMBL" id="JAB98572.1"/>
    </source>
</evidence>
<dbReference type="GO" id="GO:0000226">
    <property type="term" value="P:microtubule cytoskeleton organization"/>
    <property type="evidence" value="ECO:0007669"/>
    <property type="project" value="TreeGrafter"/>
</dbReference>
<evidence type="ECO:0000259" key="9">
    <source>
        <dbReference type="Pfam" id="PF17958"/>
    </source>
</evidence>
<dbReference type="EMBL" id="GAMC01007983">
    <property type="protein sequence ID" value="JAB98572.1"/>
    <property type="molecule type" value="mRNA"/>
</dbReference>
<dbReference type="InterPro" id="IPR011992">
    <property type="entry name" value="EF-hand-dom_pair"/>
</dbReference>
<dbReference type="PROSITE" id="PS00018">
    <property type="entry name" value="EF_HAND_1"/>
    <property type="match status" value="1"/>
</dbReference>
<dbReference type="GO" id="GO:0035303">
    <property type="term" value="P:regulation of dephosphorylation"/>
    <property type="evidence" value="ECO:0007669"/>
    <property type="project" value="InterPro"/>
</dbReference>
<dbReference type="CDD" id="cd21505">
    <property type="entry name" value="PPP2R3C"/>
    <property type="match status" value="1"/>
</dbReference>
<evidence type="ECO:0000256" key="8">
    <source>
        <dbReference type="ARBA" id="ARBA00023242"/>
    </source>
</evidence>
<evidence type="ECO:0000256" key="2">
    <source>
        <dbReference type="ARBA" id="ARBA00004496"/>
    </source>
</evidence>
<dbReference type="InterPro" id="IPR039865">
    <property type="entry name" value="PPP2R3C"/>
</dbReference>
<dbReference type="Gene3D" id="1.10.238.220">
    <property type="match status" value="1"/>
</dbReference>
<dbReference type="AlphaFoldDB" id="W8BIM2"/>
<keyword evidence="4" id="KW-0963">Cytoplasm</keyword>
<keyword evidence="6" id="KW-0677">Repeat</keyword>
<accession>W8BIM2</accession>
<evidence type="ECO:0000256" key="3">
    <source>
        <dbReference type="ARBA" id="ARBA00022320"/>
    </source>
</evidence>
<organism evidence="10">
    <name type="scientific">Ceratitis capitata</name>
    <name type="common">Mediterranean fruit fly</name>
    <name type="synonym">Tephritis capitata</name>
    <dbReference type="NCBI Taxonomy" id="7213"/>
    <lineage>
        <taxon>Eukaryota</taxon>
        <taxon>Metazoa</taxon>
        <taxon>Ecdysozoa</taxon>
        <taxon>Arthropoda</taxon>
        <taxon>Hexapoda</taxon>
        <taxon>Insecta</taxon>
        <taxon>Pterygota</taxon>
        <taxon>Neoptera</taxon>
        <taxon>Endopterygota</taxon>
        <taxon>Diptera</taxon>
        <taxon>Brachycera</taxon>
        <taxon>Muscomorpha</taxon>
        <taxon>Tephritoidea</taxon>
        <taxon>Tephritidae</taxon>
        <taxon>Ceratitis</taxon>
        <taxon>Ceratitis</taxon>
    </lineage>
</organism>
<feature type="non-terminal residue" evidence="10">
    <location>
        <position position="1"/>
    </location>
</feature>
<keyword evidence="8" id="KW-0539">Nucleus</keyword>
<keyword evidence="5" id="KW-0479">Metal-binding</keyword>
<reference evidence="10" key="1">
    <citation type="submission" date="2013-07" db="EMBL/GenBank/DDBJ databases">
        <authorList>
            <person name="Geib S."/>
        </authorList>
    </citation>
    <scope>NUCLEOTIDE SEQUENCE</scope>
</reference>
<evidence type="ECO:0000256" key="7">
    <source>
        <dbReference type="ARBA" id="ARBA00022837"/>
    </source>
</evidence>
<reference evidence="10" key="2">
    <citation type="journal article" date="2014" name="BMC Genomics">
        <title>A genomic perspective to assessing quality of mass-reared SIT flies used in Mediterranean fruit fly (Ceratitis capitata) eradication in California.</title>
        <authorList>
            <person name="Calla B."/>
            <person name="Hall B."/>
            <person name="Hou S."/>
            <person name="Geib S.M."/>
        </authorList>
    </citation>
    <scope>NUCLEOTIDE SEQUENCE</scope>
</reference>
<proteinExistence type="evidence at transcript level"/>
<dbReference type="GO" id="GO:0005819">
    <property type="term" value="C:spindle"/>
    <property type="evidence" value="ECO:0007669"/>
    <property type="project" value="TreeGrafter"/>
</dbReference>
<dbReference type="OrthoDB" id="10265007at2759"/>
<evidence type="ECO:0000256" key="1">
    <source>
        <dbReference type="ARBA" id="ARBA00004123"/>
    </source>
</evidence>
<evidence type="ECO:0000256" key="5">
    <source>
        <dbReference type="ARBA" id="ARBA00022723"/>
    </source>
</evidence>
<dbReference type="PANTHER" id="PTHR12085:SF3">
    <property type="entry name" value="SERINE_THREONINE-PROTEIN PHOSPHATASE 2A REGULATORY SUBUNIT B'' SUBUNIT GAMMA"/>
    <property type="match status" value="1"/>
</dbReference>
<dbReference type="InterPro" id="IPR018247">
    <property type="entry name" value="EF_Hand_1_Ca_BS"/>
</dbReference>
<dbReference type="GO" id="GO:0005737">
    <property type="term" value="C:cytoplasm"/>
    <property type="evidence" value="ECO:0007669"/>
    <property type="project" value="UniProtKB-SubCell"/>
</dbReference>
<dbReference type="InterPro" id="IPR041534">
    <property type="entry name" value="EF-hand_13"/>
</dbReference>
<protein>
    <recommendedName>
        <fullName evidence="3">Serine/threonine-protein phosphatase 2A regulatory subunit B'' subunit gamma</fullName>
    </recommendedName>
</protein>
<dbReference type="Pfam" id="PF17958">
    <property type="entry name" value="EF-hand_13"/>
    <property type="match status" value="1"/>
</dbReference>
<sequence>AVHWNIYLLLFRDKSELYVKVIFFSIEFVFQLPTKVKRMELDPDIVKEFENLEVATKPPSEEELREFDVNAPLQTAIKFQHPTYSTIPKFFHAPPPQNNTLRQNLRKEAHSLFLQKRSQELLDNDELGALWTLLEKHCTQVTPLGQQLISYDDYQKLLEAVSIKCRKYLTARLYAKLQCHSMYPGKVEIVSIFNYTMRKVWLTQGRIGLSFYDEIGQGYLREIDMENYIIDIIPTLAQISSCVQPSFQSFYVCTVVKKFFFFLDPLHTGRIRIRDILASGLLTELLELRDEETPKESQEQNWFSMPSVLTVYGNYLNLDKDHNGMLSKQELAGYGSGTLTSVFLDRVFDECRTFDGEMDYKTFLDFVLALDNRHEPQSLHYLFRILDVQHKGYLTAQTLHYFFKGIQEQINAVNAEAVNFEDLKDEIFDMVKSKDPYKITLQDLINCGQAETVVSILIEFHKFWAYENREDGSHNV</sequence>
<dbReference type="SUPFAM" id="SSF47473">
    <property type="entry name" value="EF-hand"/>
    <property type="match status" value="1"/>
</dbReference>
<dbReference type="GO" id="GO:0030865">
    <property type="term" value="P:cortical cytoskeleton organization"/>
    <property type="evidence" value="ECO:0007669"/>
    <property type="project" value="TreeGrafter"/>
</dbReference>
<keyword evidence="7" id="KW-0106">Calcium</keyword>
<dbReference type="GO" id="GO:0005634">
    <property type="term" value="C:nucleus"/>
    <property type="evidence" value="ECO:0007669"/>
    <property type="project" value="UniProtKB-SubCell"/>
</dbReference>
<dbReference type="FunFam" id="1.10.238.10:FF:000091">
    <property type="entry name" value="Serine/threonine-protein phosphatase 2A regulatory subunit B'' subunit gamma"/>
    <property type="match status" value="1"/>
</dbReference>
<feature type="domain" description="PP2A regulatory subunit B'' EF-hand" evidence="9">
    <location>
        <begin position="216"/>
        <end position="291"/>
    </location>
</feature>
<evidence type="ECO:0000256" key="4">
    <source>
        <dbReference type="ARBA" id="ARBA00022490"/>
    </source>
</evidence>
<evidence type="ECO:0000256" key="6">
    <source>
        <dbReference type="ARBA" id="ARBA00022737"/>
    </source>
</evidence>
<dbReference type="GO" id="GO:0046872">
    <property type="term" value="F:metal ion binding"/>
    <property type="evidence" value="ECO:0007669"/>
    <property type="project" value="UniProtKB-KW"/>
</dbReference>
<dbReference type="Gene3D" id="1.10.238.10">
    <property type="entry name" value="EF-hand"/>
    <property type="match status" value="1"/>
</dbReference>
<comment type="subcellular location">
    <subcellularLocation>
        <location evidence="2">Cytoplasm</location>
    </subcellularLocation>
    <subcellularLocation>
        <location evidence="1">Nucleus</location>
    </subcellularLocation>
</comment>